<sequence>MILDIYTRYQDDGWAVPDLLADKGVIILVDMPSNYLSLEQLIATPFVLIVFQALDNKPAYYIGFHDYGIDGFPVPVIPEH</sequence>
<evidence type="ECO:0000313" key="1">
    <source>
        <dbReference type="EMBL" id="KAJ2813922.1"/>
    </source>
</evidence>
<organism evidence="1 2">
    <name type="scientific">Coemansia furcata</name>
    <dbReference type="NCBI Taxonomy" id="417177"/>
    <lineage>
        <taxon>Eukaryota</taxon>
        <taxon>Fungi</taxon>
        <taxon>Fungi incertae sedis</taxon>
        <taxon>Zoopagomycota</taxon>
        <taxon>Kickxellomycotina</taxon>
        <taxon>Kickxellomycetes</taxon>
        <taxon>Kickxellales</taxon>
        <taxon>Kickxellaceae</taxon>
        <taxon>Coemansia</taxon>
    </lineage>
</organism>
<accession>A0ACC1LRH6</accession>
<proteinExistence type="predicted"/>
<reference evidence="1" key="1">
    <citation type="submission" date="2022-07" db="EMBL/GenBank/DDBJ databases">
        <title>Phylogenomic reconstructions and comparative analyses of Kickxellomycotina fungi.</title>
        <authorList>
            <person name="Reynolds N.K."/>
            <person name="Stajich J.E."/>
            <person name="Barry K."/>
            <person name="Grigoriev I.V."/>
            <person name="Crous P."/>
            <person name="Smith M.E."/>
        </authorList>
    </citation>
    <scope>NUCLEOTIDE SEQUENCE</scope>
    <source>
        <strain evidence="1">CBS 102833</strain>
    </source>
</reference>
<keyword evidence="2" id="KW-1185">Reference proteome</keyword>
<name>A0ACC1LRH6_9FUNG</name>
<dbReference type="Proteomes" id="UP001140096">
    <property type="component" value="Unassembled WGS sequence"/>
</dbReference>
<dbReference type="EMBL" id="JANBUP010000012">
    <property type="protein sequence ID" value="KAJ2813922.1"/>
    <property type="molecule type" value="Genomic_DNA"/>
</dbReference>
<evidence type="ECO:0000313" key="2">
    <source>
        <dbReference type="Proteomes" id="UP001140096"/>
    </source>
</evidence>
<comment type="caution">
    <text evidence="1">The sequence shown here is derived from an EMBL/GenBank/DDBJ whole genome shotgun (WGS) entry which is preliminary data.</text>
</comment>
<protein>
    <submittedName>
        <fullName evidence="1">Uncharacterized protein</fullName>
    </submittedName>
</protein>
<gene>
    <name evidence="1" type="ORF">H4S07_000296</name>
</gene>